<dbReference type="RefSeq" id="XP_075112914.1">
    <property type="nucleotide sequence ID" value="XM_075256813.1"/>
</dbReference>
<reference evidence="1" key="1">
    <citation type="journal article" date="2014" name="Nat. Commun.">
        <title>The tobacco genome sequence and its comparison with those of tomato and potato.</title>
        <authorList>
            <person name="Sierro N."/>
            <person name="Battey J.N."/>
            <person name="Ouadi S."/>
            <person name="Bakaher N."/>
            <person name="Bovet L."/>
            <person name="Willig A."/>
            <person name="Goepfert S."/>
            <person name="Peitsch M.C."/>
            <person name="Ivanov N.V."/>
        </authorList>
    </citation>
    <scope>NUCLEOTIDE SEQUENCE [LARGE SCALE GENOMIC DNA]</scope>
</reference>
<organism evidence="1 2">
    <name type="scientific">Nicotiana tabacum</name>
    <name type="common">Common tobacco</name>
    <dbReference type="NCBI Taxonomy" id="4097"/>
    <lineage>
        <taxon>Eukaryota</taxon>
        <taxon>Viridiplantae</taxon>
        <taxon>Streptophyta</taxon>
        <taxon>Embryophyta</taxon>
        <taxon>Tracheophyta</taxon>
        <taxon>Spermatophyta</taxon>
        <taxon>Magnoliopsida</taxon>
        <taxon>eudicotyledons</taxon>
        <taxon>Gunneridae</taxon>
        <taxon>Pentapetalae</taxon>
        <taxon>asterids</taxon>
        <taxon>lamiids</taxon>
        <taxon>Solanales</taxon>
        <taxon>Solanaceae</taxon>
        <taxon>Nicotianoideae</taxon>
        <taxon>Nicotianeae</taxon>
        <taxon>Nicotiana</taxon>
    </lineage>
</organism>
<gene>
    <name evidence="2" type="primary">LOC107830860</name>
</gene>
<protein>
    <submittedName>
        <fullName evidence="2">Uncharacterized protein LOC107830860</fullName>
    </submittedName>
</protein>
<keyword evidence="1" id="KW-1185">Reference proteome</keyword>
<dbReference type="Proteomes" id="UP000790787">
    <property type="component" value="Chromosome 7"/>
</dbReference>
<evidence type="ECO:0000313" key="2">
    <source>
        <dbReference type="RefSeq" id="XP_075112914.1"/>
    </source>
</evidence>
<proteinExistence type="predicted"/>
<reference evidence="2" key="2">
    <citation type="submission" date="2025-08" db="UniProtKB">
        <authorList>
            <consortium name="RefSeq"/>
        </authorList>
    </citation>
    <scope>IDENTIFICATION</scope>
    <source>
        <tissue evidence="2">Leaf</tissue>
    </source>
</reference>
<sequence length="347" mass="41073">MSVITWNVRGLNKTYKQKEIKEFIRGNNKAIITLVEHRVKDQKENVVIKKIAPGWEWVSNSSVNYKSRIWIMWDPRIYIFEPVEIEEQLIHGQVRVIAKAVIFGFSAVHGLHTVKDRLKLWDKMRQIHNIQQGPWLAMGDYNVVVHSQNRLYGTEVQDMETKDFKEYMRDTGMNELQYVGRHYTWTNNHTYSRIDWGLVNIAWMMTMPHVKVQILEPMVSDHSPLKLVICQAQGKKNKSFKFFNCIAEHPQFMQHIEEAWKDGSTNGRMQKVWNNLKGVKEAIKNLNTQHYKGVDDKIKELRRELQGIQEEMSSKLQNKELIDKEKELKGELEKLEESIYRQKSRVH</sequence>
<accession>A0AC58UTX0</accession>
<name>A0AC58UTX0_TOBAC</name>
<evidence type="ECO:0000313" key="1">
    <source>
        <dbReference type="Proteomes" id="UP000790787"/>
    </source>
</evidence>